<organism evidence="2 3">
    <name type="scientific">Niabella ginsengisoli</name>
    <dbReference type="NCBI Taxonomy" id="522298"/>
    <lineage>
        <taxon>Bacteria</taxon>
        <taxon>Pseudomonadati</taxon>
        <taxon>Bacteroidota</taxon>
        <taxon>Chitinophagia</taxon>
        <taxon>Chitinophagales</taxon>
        <taxon>Chitinophagaceae</taxon>
        <taxon>Niabella</taxon>
    </lineage>
</organism>
<evidence type="ECO:0000256" key="1">
    <source>
        <dbReference type="SAM" id="SignalP"/>
    </source>
</evidence>
<dbReference type="RefSeq" id="WP_240831623.1">
    <property type="nucleotide sequence ID" value="NZ_JAKWBL010000004.1"/>
</dbReference>
<keyword evidence="1" id="KW-0732">Signal</keyword>
<feature type="signal peptide" evidence="1">
    <location>
        <begin position="1"/>
        <end position="21"/>
    </location>
</feature>
<comment type="caution">
    <text evidence="2">The sequence shown here is derived from an EMBL/GenBank/DDBJ whole genome shotgun (WGS) entry which is preliminary data.</text>
</comment>
<proteinExistence type="predicted"/>
<dbReference type="EMBL" id="JAKWBL010000004">
    <property type="protein sequence ID" value="MCH5599581.1"/>
    <property type="molecule type" value="Genomic_DNA"/>
</dbReference>
<protein>
    <submittedName>
        <fullName evidence="2">Uncharacterized protein</fullName>
    </submittedName>
</protein>
<name>A0ABS9SMG4_9BACT</name>
<evidence type="ECO:0000313" key="2">
    <source>
        <dbReference type="EMBL" id="MCH5599581.1"/>
    </source>
</evidence>
<accession>A0ABS9SMG4</accession>
<reference evidence="2 3" key="1">
    <citation type="submission" date="2022-02" db="EMBL/GenBank/DDBJ databases">
        <authorList>
            <person name="Min J."/>
        </authorList>
    </citation>
    <scope>NUCLEOTIDE SEQUENCE [LARGE SCALE GENOMIC DNA]</scope>
    <source>
        <strain evidence="2 3">GR10-1</strain>
    </source>
</reference>
<evidence type="ECO:0000313" key="3">
    <source>
        <dbReference type="Proteomes" id="UP001202248"/>
    </source>
</evidence>
<gene>
    <name evidence="2" type="ORF">MKP09_17545</name>
</gene>
<sequence>MQIRKNVLFIAFYIISLKCSAQEPAINSVHLGVVTPVSTQGKYAKDISPSFALHALQGVNLNNRGMSIGGLYTKLYGNNKGVMISGLVNKVNGSDKGLAIAGLYNGAANGRSVQVAGLHNQKSGNGFIQIAGLSNCSQYEILQIAGLVNINKNVNTQIAGLVNVAKTVKGVQIAGLINIADTSDHPIGLLNIIKTGEQQIGIQIYDDASANIVLRTGGRKTYGIIGVGAGNELKRTVLQMEAGIGYHIPLSQQFRVNAEVVAMSKTDFTFSNTHNR</sequence>
<feature type="chain" id="PRO_5047370928" evidence="1">
    <location>
        <begin position="22"/>
        <end position="276"/>
    </location>
</feature>
<keyword evidence="3" id="KW-1185">Reference proteome</keyword>
<dbReference type="Proteomes" id="UP001202248">
    <property type="component" value="Unassembled WGS sequence"/>
</dbReference>